<gene>
    <name evidence="1" type="ORF">CERZMDRAFT_90817</name>
</gene>
<protein>
    <submittedName>
        <fullName evidence="1">Uncharacterized protein</fullName>
    </submittedName>
</protein>
<keyword evidence="2" id="KW-1185">Reference proteome</keyword>
<dbReference type="Proteomes" id="UP000799539">
    <property type="component" value="Unassembled WGS sequence"/>
</dbReference>
<proteinExistence type="predicted"/>
<dbReference type="AlphaFoldDB" id="A0A6A6FF18"/>
<organism evidence="1 2">
    <name type="scientific">Cercospora zeae-maydis SCOH1-5</name>
    <dbReference type="NCBI Taxonomy" id="717836"/>
    <lineage>
        <taxon>Eukaryota</taxon>
        <taxon>Fungi</taxon>
        <taxon>Dikarya</taxon>
        <taxon>Ascomycota</taxon>
        <taxon>Pezizomycotina</taxon>
        <taxon>Dothideomycetes</taxon>
        <taxon>Dothideomycetidae</taxon>
        <taxon>Mycosphaerellales</taxon>
        <taxon>Mycosphaerellaceae</taxon>
        <taxon>Cercospora</taxon>
    </lineage>
</organism>
<evidence type="ECO:0000313" key="1">
    <source>
        <dbReference type="EMBL" id="KAF2212006.1"/>
    </source>
</evidence>
<sequence>MSNKHHHRLIHANARKSSFPPACNSVRSALLARVLRIKVLSGMPYPSFRDPAFIWGLMGACERELRQMDGLSLDVMRGAYLDLALVFLLLRFRRRTRFFLHFALILAVLL</sequence>
<name>A0A6A6FF18_9PEZI</name>
<evidence type="ECO:0000313" key="2">
    <source>
        <dbReference type="Proteomes" id="UP000799539"/>
    </source>
</evidence>
<reference evidence="1" key="1">
    <citation type="journal article" date="2020" name="Stud. Mycol.">
        <title>101 Dothideomycetes genomes: a test case for predicting lifestyles and emergence of pathogens.</title>
        <authorList>
            <person name="Haridas S."/>
            <person name="Albert R."/>
            <person name="Binder M."/>
            <person name="Bloem J."/>
            <person name="Labutti K."/>
            <person name="Salamov A."/>
            <person name="Andreopoulos B."/>
            <person name="Baker S."/>
            <person name="Barry K."/>
            <person name="Bills G."/>
            <person name="Bluhm B."/>
            <person name="Cannon C."/>
            <person name="Castanera R."/>
            <person name="Culley D."/>
            <person name="Daum C."/>
            <person name="Ezra D."/>
            <person name="Gonzalez J."/>
            <person name="Henrissat B."/>
            <person name="Kuo A."/>
            <person name="Liang C."/>
            <person name="Lipzen A."/>
            <person name="Lutzoni F."/>
            <person name="Magnuson J."/>
            <person name="Mondo S."/>
            <person name="Nolan M."/>
            <person name="Ohm R."/>
            <person name="Pangilinan J."/>
            <person name="Park H.-J."/>
            <person name="Ramirez L."/>
            <person name="Alfaro M."/>
            <person name="Sun H."/>
            <person name="Tritt A."/>
            <person name="Yoshinaga Y."/>
            <person name="Zwiers L.-H."/>
            <person name="Turgeon B."/>
            <person name="Goodwin S."/>
            <person name="Spatafora J."/>
            <person name="Crous P."/>
            <person name="Grigoriev I."/>
        </authorList>
    </citation>
    <scope>NUCLEOTIDE SEQUENCE</scope>
    <source>
        <strain evidence="1">SCOH1-5</strain>
    </source>
</reference>
<accession>A0A6A6FF18</accession>
<dbReference type="EMBL" id="ML992674">
    <property type="protein sequence ID" value="KAF2212006.1"/>
    <property type="molecule type" value="Genomic_DNA"/>
</dbReference>